<keyword evidence="6" id="KW-0812">Transmembrane</keyword>
<comment type="caution">
    <text evidence="7">The sequence shown here is derived from an EMBL/GenBank/DDBJ whole genome shotgun (WGS) entry which is preliminary data.</text>
</comment>
<dbReference type="AlphaFoldDB" id="A0A7V3PUV5"/>
<comment type="subcellular location">
    <subcellularLocation>
        <location evidence="1">Cytoplasm</location>
    </subcellularLocation>
</comment>
<keyword evidence="6" id="KW-0472">Membrane</keyword>
<comment type="similarity">
    <text evidence="5">Belongs to the Rap family.</text>
</comment>
<protein>
    <submittedName>
        <fullName evidence="7">Tetratricopeptide repeat protein</fullName>
    </submittedName>
</protein>
<dbReference type="InterPro" id="IPR051476">
    <property type="entry name" value="Bac_ResReg_Asp_Phosphatase"/>
</dbReference>
<dbReference type="PANTHER" id="PTHR46630:SF1">
    <property type="entry name" value="TETRATRICOPEPTIDE REPEAT PROTEIN 29"/>
    <property type="match status" value="1"/>
</dbReference>
<dbReference type="InterPro" id="IPR011990">
    <property type="entry name" value="TPR-like_helical_dom_sf"/>
</dbReference>
<evidence type="ECO:0000256" key="2">
    <source>
        <dbReference type="ARBA" id="ARBA00022490"/>
    </source>
</evidence>
<evidence type="ECO:0000256" key="3">
    <source>
        <dbReference type="ARBA" id="ARBA00022737"/>
    </source>
</evidence>
<keyword evidence="4" id="KW-0802">TPR repeat</keyword>
<dbReference type="PANTHER" id="PTHR46630">
    <property type="entry name" value="TETRATRICOPEPTIDE REPEAT PROTEIN 29"/>
    <property type="match status" value="1"/>
</dbReference>
<dbReference type="EMBL" id="DTMZ01000175">
    <property type="protein sequence ID" value="HGD13783.1"/>
    <property type="molecule type" value="Genomic_DNA"/>
</dbReference>
<keyword evidence="6" id="KW-1133">Transmembrane helix</keyword>
<evidence type="ECO:0000256" key="4">
    <source>
        <dbReference type="ARBA" id="ARBA00022803"/>
    </source>
</evidence>
<sequence length="304" mass="34605">MKKLLWAALVIIAVVVITTGVGWFYMRKNLGNHQAQGKNDFEHINNLCWGLNLAGNKYAQAGMFDSALACYREALRIAEKYALSERMAASYLDISHVYDYLHEPESTEFYLRKANALYRVTRKKSGKLTTLLEEGTFRFHDLGDIDSAKVLLEKALAEARRTANPWTECVALHNLGRVQFTLNNYDSAISLFKAAAEVSNRCYDRSTETGSYLNLAYINCKRHKLDEALDYLIKAMKVAHDAELIGDEACALLNAGIIRMEKKQYKLARMHLERAQDLYQKINDEEGVDECRFFPLSPLGNEIQ</sequence>
<reference evidence="7" key="1">
    <citation type="journal article" date="2020" name="mSystems">
        <title>Genome- and Community-Level Interaction Insights into Carbon Utilization and Element Cycling Functions of Hydrothermarchaeota in Hydrothermal Sediment.</title>
        <authorList>
            <person name="Zhou Z."/>
            <person name="Liu Y."/>
            <person name="Xu W."/>
            <person name="Pan J."/>
            <person name="Luo Z.H."/>
            <person name="Li M."/>
        </authorList>
    </citation>
    <scope>NUCLEOTIDE SEQUENCE [LARGE SCALE GENOMIC DNA]</scope>
    <source>
        <strain evidence="7">SpSt-914</strain>
    </source>
</reference>
<dbReference type="Gene3D" id="1.25.40.10">
    <property type="entry name" value="Tetratricopeptide repeat domain"/>
    <property type="match status" value="2"/>
</dbReference>
<evidence type="ECO:0000256" key="6">
    <source>
        <dbReference type="SAM" id="Phobius"/>
    </source>
</evidence>
<evidence type="ECO:0000313" key="7">
    <source>
        <dbReference type="EMBL" id="HGD13783.1"/>
    </source>
</evidence>
<keyword evidence="2" id="KW-0963">Cytoplasm</keyword>
<dbReference type="Pfam" id="PF13424">
    <property type="entry name" value="TPR_12"/>
    <property type="match status" value="2"/>
</dbReference>
<dbReference type="SUPFAM" id="SSF48452">
    <property type="entry name" value="TPR-like"/>
    <property type="match status" value="2"/>
</dbReference>
<name>A0A7V3PUV5_UNCW3</name>
<keyword evidence="3" id="KW-0677">Repeat</keyword>
<feature type="transmembrane region" description="Helical" evidence="6">
    <location>
        <begin position="6"/>
        <end position="26"/>
    </location>
</feature>
<proteinExistence type="inferred from homology"/>
<dbReference type="InterPro" id="IPR019734">
    <property type="entry name" value="TPR_rpt"/>
</dbReference>
<gene>
    <name evidence="7" type="ORF">ENX16_06895</name>
</gene>
<organism evidence="7">
    <name type="scientific">candidate division WOR-3 bacterium</name>
    <dbReference type="NCBI Taxonomy" id="2052148"/>
    <lineage>
        <taxon>Bacteria</taxon>
        <taxon>Bacteria division WOR-3</taxon>
    </lineage>
</organism>
<evidence type="ECO:0000256" key="5">
    <source>
        <dbReference type="ARBA" id="ARBA00038253"/>
    </source>
</evidence>
<dbReference type="GO" id="GO:0005737">
    <property type="term" value="C:cytoplasm"/>
    <property type="evidence" value="ECO:0007669"/>
    <property type="project" value="UniProtKB-SubCell"/>
</dbReference>
<dbReference type="SMART" id="SM00028">
    <property type="entry name" value="TPR"/>
    <property type="match status" value="4"/>
</dbReference>
<dbReference type="Pfam" id="PF13181">
    <property type="entry name" value="TPR_8"/>
    <property type="match status" value="1"/>
</dbReference>
<accession>A0A7V3PUV5</accession>
<evidence type="ECO:0000256" key="1">
    <source>
        <dbReference type="ARBA" id="ARBA00004496"/>
    </source>
</evidence>